<comment type="similarity">
    <text evidence="3 11">Belongs to the phage and mitochondrial RNA polymerase family.</text>
</comment>
<dbReference type="PANTHER" id="PTHR10102">
    <property type="entry name" value="DNA-DIRECTED RNA POLYMERASE, MITOCHONDRIAL"/>
    <property type="match status" value="1"/>
</dbReference>
<dbReference type="EC" id="2.7.7.6" evidence="11"/>
<comment type="function">
    <text evidence="1 11">DNA-dependent RNA polymerase catalyzes the transcription of DNA into RNA using the four ribonucleoside triphosphates as substrates.</text>
</comment>
<keyword evidence="7" id="KW-0809">Transit peptide</keyword>
<reference evidence="13 14" key="1">
    <citation type="journal article" date="2018" name="BMC Genomics">
        <title>Comparative genome analyses reveal sequence features reflecting distinct modes of host-adaptation between dicot and monocot powdery mildew.</title>
        <authorList>
            <person name="Wu Y."/>
            <person name="Ma X."/>
            <person name="Pan Z."/>
            <person name="Kale S.D."/>
            <person name="Song Y."/>
            <person name="King H."/>
            <person name="Zhang Q."/>
            <person name="Presley C."/>
            <person name="Deng X."/>
            <person name="Wei C.I."/>
            <person name="Xiao S."/>
        </authorList>
    </citation>
    <scope>NUCLEOTIDE SEQUENCE [LARGE SCALE GENOMIC DNA]</scope>
    <source>
        <strain evidence="13">UMSG1</strain>
    </source>
</reference>
<evidence type="ECO:0000256" key="6">
    <source>
        <dbReference type="ARBA" id="ARBA00022695"/>
    </source>
</evidence>
<evidence type="ECO:0000259" key="12">
    <source>
        <dbReference type="SMART" id="SM01311"/>
    </source>
</evidence>
<dbReference type="EMBL" id="MCBS01022979">
    <property type="protein sequence ID" value="RKF76079.1"/>
    <property type="molecule type" value="Genomic_DNA"/>
</dbReference>
<evidence type="ECO:0000256" key="8">
    <source>
        <dbReference type="ARBA" id="ARBA00023128"/>
    </source>
</evidence>
<protein>
    <recommendedName>
        <fullName evidence="11">DNA-directed RNA polymerase</fullName>
        <ecNumber evidence="11">2.7.7.6</ecNumber>
    </recommendedName>
</protein>
<dbReference type="GO" id="GO:0034245">
    <property type="term" value="C:mitochondrial DNA-directed RNA polymerase complex"/>
    <property type="evidence" value="ECO:0007669"/>
    <property type="project" value="TreeGrafter"/>
</dbReference>
<evidence type="ECO:0000256" key="11">
    <source>
        <dbReference type="RuleBase" id="RU003805"/>
    </source>
</evidence>
<dbReference type="InterPro" id="IPR043502">
    <property type="entry name" value="DNA/RNA_pol_sf"/>
</dbReference>
<dbReference type="InterPro" id="IPR024075">
    <property type="entry name" value="DNA-dir_RNA_pol_helix_hairp_sf"/>
</dbReference>
<keyword evidence="5 11" id="KW-0808">Transferase</keyword>
<evidence type="ECO:0000313" key="13">
    <source>
        <dbReference type="EMBL" id="RKF76079.1"/>
    </source>
</evidence>
<feature type="domain" description="DNA-directed RNA polymerase N-terminal" evidence="12">
    <location>
        <begin position="351"/>
        <end position="675"/>
    </location>
</feature>
<dbReference type="InterPro" id="IPR002092">
    <property type="entry name" value="DNA-dir_Rpol_phage-type"/>
</dbReference>
<evidence type="ECO:0000256" key="1">
    <source>
        <dbReference type="ARBA" id="ARBA00004026"/>
    </source>
</evidence>
<dbReference type="InterPro" id="IPR046950">
    <property type="entry name" value="DNA-dir_Rpol_C_phage-type"/>
</dbReference>
<dbReference type="InterPro" id="IPR037159">
    <property type="entry name" value="RNA_POL_N_sf"/>
</dbReference>
<sequence>MLVQAARHRAALQLNHSRAYYELNSRRPKSMKNVFSFRPIRLISLISLLQRHWLEQKKSLNEFPHIPNRRPMSTALSFTADDVPFEKLNSPLPSMMNARNGYGRPFVSPHVSSANVYDPSEKQRSQVFRRGRLGISGDISEIIPVFEACLHVGRFERARDILDKLLDKSLTECDAIRCTNLYLRAKVDHLMMSPKNESHMQEVHKWFEINHQIKEIPHDSETIAYMLRLSLQSCKGLRERLVEKYMQLLDEESFLEMIEDDILTGHETSLITEIYPNYNFTLEPDGKKPNVQISEEVRIDVETAKPGPSKVLETKQKGSGLSTLKKNLSIFNQISFEGIDLNTASHELKRDLQRRLEEDAVASAIDRWREENEALLKVGVNPQLQNKSIGSHMWEWQVCLEKKIKKELESIAEAEIAEKKSREDVDRCLYGPLLQILPPSQLSAITILSSMTMMGQHTDKRTPLSALVLEIGKNIEDESTLFMIKKNLRKKDLPPTDNKKFRLNPEFYMKLKRSRGAGAPAKFMNQIFASEGSKPWPSGLKAKIGALLMSYLIEVAKVPAGAQDPKTNEGIVQLQPAFTHAHQYKKGKKTGVILLNKVILEKLKREPVHSLLAKQLPMIARPEDWTGFKKGGYIAHPCQTMRIKYGDQDQRKYCEAAIAQGDMSTVFQGLNVLGKTPWRINNAVYEVMVEAWNTGEAIANFPPLNPQFEVPEEPQACTDPLERGRWIRKVKIIQNMKIGLHSQRCFQNFQLEIAQALRDKEFFFPHNIDFRGRAYPIPPYLNHIGADHCRGLLTFGIGKELGENGLRWLKIHLSNVFGYDKASLQEREDFSNNNIENIYDSATCPMTGKRWWLESENPWQSLAACIELKNALDCTDPKKYISHLPIHQDGTCNGLQHYAALGGDTWGAKQVNLEPGDRPADVYTAVAELVRESIARDKKAGLNMAHYLDGKITRKTVKQTVMTNVYGVTFIGASAQVRKQLANANPDLSSSESANRQNASAYVARNIFSALSTMFRGAHDIQHWLGKCAARITTSISLQQILKLESEWENICNSISDDPKPNSGTRKRGRPLNLDEMTIFRSGVVWTSPLGMPVVQPYRTAKGKMVRTSMQNLNLSEPQHNSPVNKRKQLQGFPPNFIHSLDASHMILSAIGCDKLGLSFAAVHDSFWTHACNVDTMNNVLREKFIEIHNDDIIGRLAAEFRARYQNSMYLAKVNPGDVAHKAIHAWRVNMRNQTKIMFKSSRFEIKTLRLIHELILESKRNRLLSSSDPRKIQEGKEMETPGSIYEACVKEGDDTLVEDPMELNHEFSPEDETNISKLDDVIDSGEVGSTDDATEMNSDSIEASSEFDQDAIEDEANVNDAQLEELSRFERILKKTPPKKGPKIDFVWLPLVIPKIPEKGGFDVSRLKDSKYFFS</sequence>
<dbReference type="Pfam" id="PF00940">
    <property type="entry name" value="RNA_pol"/>
    <property type="match status" value="1"/>
</dbReference>
<comment type="catalytic activity">
    <reaction evidence="10 11">
        <text>RNA(n) + a ribonucleoside 5'-triphosphate = RNA(n+1) + diphosphate</text>
        <dbReference type="Rhea" id="RHEA:21248"/>
        <dbReference type="Rhea" id="RHEA-COMP:14527"/>
        <dbReference type="Rhea" id="RHEA-COMP:17342"/>
        <dbReference type="ChEBI" id="CHEBI:33019"/>
        <dbReference type="ChEBI" id="CHEBI:61557"/>
        <dbReference type="ChEBI" id="CHEBI:140395"/>
        <dbReference type="EC" id="2.7.7.6"/>
    </reaction>
</comment>
<dbReference type="PROSITE" id="PS00489">
    <property type="entry name" value="RNA_POL_PHAGE_2"/>
    <property type="match status" value="1"/>
</dbReference>
<dbReference type="SUPFAM" id="SSF56672">
    <property type="entry name" value="DNA/RNA polymerases"/>
    <property type="match status" value="1"/>
</dbReference>
<evidence type="ECO:0000256" key="4">
    <source>
        <dbReference type="ARBA" id="ARBA00022478"/>
    </source>
</evidence>
<evidence type="ECO:0000256" key="7">
    <source>
        <dbReference type="ARBA" id="ARBA00022946"/>
    </source>
</evidence>
<name>A0A420INE0_9PEZI</name>
<proteinExistence type="inferred from homology"/>
<dbReference type="GO" id="GO:0006390">
    <property type="term" value="P:mitochondrial transcription"/>
    <property type="evidence" value="ECO:0007669"/>
    <property type="project" value="TreeGrafter"/>
</dbReference>
<evidence type="ECO:0000256" key="5">
    <source>
        <dbReference type="ARBA" id="ARBA00022679"/>
    </source>
</evidence>
<evidence type="ECO:0000256" key="10">
    <source>
        <dbReference type="ARBA" id="ARBA00048552"/>
    </source>
</evidence>
<dbReference type="SMART" id="SM01311">
    <property type="entry name" value="RPOL_N"/>
    <property type="match status" value="1"/>
</dbReference>
<dbReference type="FunFam" id="1.10.150.20:FF:000041">
    <property type="entry name" value="DNA-directed RNA polymerase"/>
    <property type="match status" value="1"/>
</dbReference>
<dbReference type="PROSITE" id="PS00900">
    <property type="entry name" value="RNA_POL_PHAGE_1"/>
    <property type="match status" value="1"/>
</dbReference>
<organism evidence="13 14">
    <name type="scientific">Golovinomyces cichoracearum</name>
    <dbReference type="NCBI Taxonomy" id="62708"/>
    <lineage>
        <taxon>Eukaryota</taxon>
        <taxon>Fungi</taxon>
        <taxon>Dikarya</taxon>
        <taxon>Ascomycota</taxon>
        <taxon>Pezizomycotina</taxon>
        <taxon>Leotiomycetes</taxon>
        <taxon>Erysiphales</taxon>
        <taxon>Erysiphaceae</taxon>
        <taxon>Golovinomyces</taxon>
    </lineage>
</organism>
<dbReference type="Gene3D" id="1.10.1320.10">
    <property type="entry name" value="DNA-directed RNA polymerase, N-terminal domain"/>
    <property type="match status" value="1"/>
</dbReference>
<evidence type="ECO:0000313" key="14">
    <source>
        <dbReference type="Proteomes" id="UP000285326"/>
    </source>
</evidence>
<comment type="subcellular location">
    <subcellularLocation>
        <location evidence="2">Mitochondrion</location>
    </subcellularLocation>
</comment>
<dbReference type="Pfam" id="PF14700">
    <property type="entry name" value="RPOL_N"/>
    <property type="match status" value="1"/>
</dbReference>
<dbReference type="Gene3D" id="1.10.150.20">
    <property type="entry name" value="5' to 3' exonuclease, C-terminal subdomain"/>
    <property type="match status" value="1"/>
</dbReference>
<dbReference type="GO" id="GO:0003899">
    <property type="term" value="F:DNA-directed RNA polymerase activity"/>
    <property type="evidence" value="ECO:0007669"/>
    <property type="project" value="UniProtKB-EC"/>
</dbReference>
<dbReference type="Gene3D" id="1.10.287.280">
    <property type="match status" value="1"/>
</dbReference>
<evidence type="ECO:0000256" key="9">
    <source>
        <dbReference type="ARBA" id="ARBA00023163"/>
    </source>
</evidence>
<keyword evidence="6 11" id="KW-0548">Nucleotidyltransferase</keyword>
<dbReference type="FunFam" id="1.10.287.280:FF:000001">
    <property type="entry name" value="DNA-directed RNA polymerase"/>
    <property type="match status" value="1"/>
</dbReference>
<accession>A0A420INE0</accession>
<keyword evidence="4 11" id="KW-0240">DNA-directed RNA polymerase</keyword>
<gene>
    <name evidence="13" type="ORF">GcM1_229016</name>
</gene>
<comment type="caution">
    <text evidence="13">The sequence shown here is derived from an EMBL/GenBank/DDBJ whole genome shotgun (WGS) entry which is preliminary data.</text>
</comment>
<dbReference type="Gene3D" id="1.10.287.260">
    <property type="match status" value="1"/>
</dbReference>
<dbReference type="Proteomes" id="UP000285326">
    <property type="component" value="Unassembled WGS sequence"/>
</dbReference>
<dbReference type="PANTHER" id="PTHR10102:SF0">
    <property type="entry name" value="DNA-DIRECTED RNA POLYMERASE, MITOCHONDRIAL"/>
    <property type="match status" value="1"/>
</dbReference>
<evidence type="ECO:0000256" key="2">
    <source>
        <dbReference type="ARBA" id="ARBA00004173"/>
    </source>
</evidence>
<keyword evidence="9 11" id="KW-0804">Transcription</keyword>
<keyword evidence="8" id="KW-0496">Mitochondrion</keyword>
<dbReference type="InterPro" id="IPR029262">
    <property type="entry name" value="RPOL_N"/>
</dbReference>
<dbReference type="GO" id="GO:0001018">
    <property type="term" value="F:mitochondrial promoter sequence-specific DNA binding"/>
    <property type="evidence" value="ECO:0007669"/>
    <property type="project" value="TreeGrafter"/>
</dbReference>
<evidence type="ECO:0000256" key="3">
    <source>
        <dbReference type="ARBA" id="ARBA00009493"/>
    </source>
</evidence>